<dbReference type="InterPro" id="IPR002885">
    <property type="entry name" value="PPR_rpt"/>
</dbReference>
<gene>
    <name evidence="3" type="ORF">L798_03703</name>
</gene>
<protein>
    <submittedName>
        <fullName evidence="3">Leucine-rich PPR motif-containing protein, mitochondrial</fullName>
    </submittedName>
</protein>
<dbReference type="GO" id="GO:0005739">
    <property type="term" value="C:mitochondrion"/>
    <property type="evidence" value="ECO:0007669"/>
    <property type="project" value="TreeGrafter"/>
</dbReference>
<dbReference type="EMBL" id="KK852572">
    <property type="protein sequence ID" value="KDR21105.1"/>
    <property type="molecule type" value="Genomic_DNA"/>
</dbReference>
<organism evidence="3 4">
    <name type="scientific">Zootermopsis nevadensis</name>
    <name type="common">Dampwood termite</name>
    <dbReference type="NCBI Taxonomy" id="136037"/>
    <lineage>
        <taxon>Eukaryota</taxon>
        <taxon>Metazoa</taxon>
        <taxon>Ecdysozoa</taxon>
        <taxon>Arthropoda</taxon>
        <taxon>Hexapoda</taxon>
        <taxon>Insecta</taxon>
        <taxon>Pterygota</taxon>
        <taxon>Neoptera</taxon>
        <taxon>Polyneoptera</taxon>
        <taxon>Dictyoptera</taxon>
        <taxon>Blattodea</taxon>
        <taxon>Blattoidea</taxon>
        <taxon>Termitoidae</taxon>
        <taxon>Termopsidae</taxon>
        <taxon>Zootermopsis</taxon>
    </lineage>
</organism>
<evidence type="ECO:0000313" key="3">
    <source>
        <dbReference type="EMBL" id="KDR21105.1"/>
    </source>
</evidence>
<dbReference type="PROSITE" id="PS51375">
    <property type="entry name" value="PPR"/>
    <property type="match status" value="4"/>
</dbReference>
<evidence type="ECO:0000256" key="2">
    <source>
        <dbReference type="SAM" id="MobiDB-lite"/>
    </source>
</evidence>
<dbReference type="OMA" id="HIDRNKI"/>
<proteinExistence type="predicted"/>
<dbReference type="NCBIfam" id="TIGR00756">
    <property type="entry name" value="PPR"/>
    <property type="match status" value="2"/>
</dbReference>
<dbReference type="PANTHER" id="PTHR46669:SF1">
    <property type="entry name" value="LEUCINE-RICH PPR MOTIF-CONTAINING PROTEIN, MITOCHONDRIAL"/>
    <property type="match status" value="1"/>
</dbReference>
<dbReference type="eggNOG" id="KOG4318">
    <property type="taxonomic scope" value="Eukaryota"/>
</dbReference>
<keyword evidence="4" id="KW-1185">Reference proteome</keyword>
<accession>A0A067RKI5</accession>
<dbReference type="Proteomes" id="UP000027135">
    <property type="component" value="Unassembled WGS sequence"/>
</dbReference>
<dbReference type="Gene3D" id="1.25.40.10">
    <property type="entry name" value="Tetratricopeptide repeat domain"/>
    <property type="match status" value="4"/>
</dbReference>
<feature type="region of interest" description="Disordered" evidence="2">
    <location>
        <begin position="1365"/>
        <end position="1389"/>
    </location>
</feature>
<feature type="repeat" description="PPR" evidence="1">
    <location>
        <begin position="165"/>
        <end position="199"/>
    </location>
</feature>
<dbReference type="InParanoid" id="A0A067RKI5"/>
<dbReference type="Pfam" id="PF13041">
    <property type="entry name" value="PPR_2"/>
    <property type="match status" value="1"/>
</dbReference>
<dbReference type="Pfam" id="PF01535">
    <property type="entry name" value="PPR"/>
    <property type="match status" value="2"/>
</dbReference>
<reference evidence="3 4" key="1">
    <citation type="journal article" date="2014" name="Nat. Commun.">
        <title>Molecular traces of alternative social organization in a termite genome.</title>
        <authorList>
            <person name="Terrapon N."/>
            <person name="Li C."/>
            <person name="Robertson H.M."/>
            <person name="Ji L."/>
            <person name="Meng X."/>
            <person name="Booth W."/>
            <person name="Chen Z."/>
            <person name="Childers C.P."/>
            <person name="Glastad K.M."/>
            <person name="Gokhale K."/>
            <person name="Gowin J."/>
            <person name="Gronenberg W."/>
            <person name="Hermansen R.A."/>
            <person name="Hu H."/>
            <person name="Hunt B.G."/>
            <person name="Huylmans A.K."/>
            <person name="Khalil S.M."/>
            <person name="Mitchell R.D."/>
            <person name="Munoz-Torres M.C."/>
            <person name="Mustard J.A."/>
            <person name="Pan H."/>
            <person name="Reese J.T."/>
            <person name="Scharf M.E."/>
            <person name="Sun F."/>
            <person name="Vogel H."/>
            <person name="Xiao J."/>
            <person name="Yang W."/>
            <person name="Yang Z."/>
            <person name="Yang Z."/>
            <person name="Zhou J."/>
            <person name="Zhu J."/>
            <person name="Brent C.S."/>
            <person name="Elsik C.G."/>
            <person name="Goodisman M.A."/>
            <person name="Liberles D.A."/>
            <person name="Roe R.M."/>
            <person name="Vargo E.L."/>
            <person name="Vilcinskas A."/>
            <person name="Wang J."/>
            <person name="Bornberg-Bauer E."/>
            <person name="Korb J."/>
            <person name="Zhang G."/>
            <person name="Liebig J."/>
        </authorList>
    </citation>
    <scope>NUCLEOTIDE SEQUENCE [LARGE SCALE GENOMIC DNA]</scope>
    <source>
        <tissue evidence="3">Whole organism</tissue>
    </source>
</reference>
<feature type="repeat" description="PPR" evidence="1">
    <location>
        <begin position="974"/>
        <end position="1008"/>
    </location>
</feature>
<dbReference type="FunCoup" id="A0A067RKI5">
    <property type="interactions" value="1727"/>
</dbReference>
<evidence type="ECO:0000256" key="1">
    <source>
        <dbReference type="PROSITE-ProRule" id="PRU00708"/>
    </source>
</evidence>
<feature type="repeat" description="PPR" evidence="1">
    <location>
        <begin position="200"/>
        <end position="234"/>
    </location>
</feature>
<sequence>MLQVTMDFFKLPLVSRGLHLVKSMACILRSSKYVRNFGSLARSIVFNSSRRDVDGAIIQNSQCLSTGLTKSLATQAVPSHSHNDSNLDKSLKRLDHDVRRTGRITRRELEIVLEELRHTRSATSTQSLLIIRCCGNLVPEASPEVRTQLVEEIWKTLENIGVPMDVSHYNALLRVYLENEHLFSPTDFLANMEHKGVEPNRVTYQRLISRYCQHGDIEGATRILEFMREKQLPVNENVFNALIMGHSQADDMESASGILGVMQQAGLEPSADTYTTLLCGYAKKGDIDAIAKTLEQCDAKDIQLLDRDYMEVIYSLAINNHLEHVDKLIDRMRQTAGYNQDAVNLILRLVNCGHEDLGYKILLTMPRPSRSDGEQGFVGSFFIRQLVKANRPVEKIISICDKLEKEDLNPRALLVAVECSIQSRNIDQACALMHTMKENNIPIRQHYFWPLLASHRDNVNDVLDILSRMCTEFGLTAGGETLKDYVIPSLEKQSSDQIISRLRSCGITTATAASALVNYRLNMNMIAEAAQTAMRYRAFYSASSLRRPLVQAYLHTEDRDSFISILRQIHDSVDRAVLADDDSASVVPDRTELVGNFILDIASVSHNRVRRIEVILQGLVEQGLGLSNSSAERLQEKLGEELTSEISNLLGKLTSGELVPTTLTRPTPPPPAAMDEGQLLKIQKMLEEKGESTRGIKRQLLLLYCRNRDLEKAEQIMKELEADNFVFTGGIYAHMLELYAHHDKLEEVQSILKKLQEKEPDFAMDSSKIIKIVTLLIKCDKVPEAINFLNEHSGERKLEDRTFQYSAACWRLLNSLAEQGKCDDLKQVFDTLVKCEYIEVNNVLLGPMIKVHVVRNDLAKALEEFELFCQKYRATPWKNELACKIIQAEDAEALQKLTDLSTQVHGEVNSLYDLVFAFVECGRIRQARKILETPGLRSRPQRLNSICERYQQEGMVASLEGLVEVTRDISHIDRSDIYYHLLRSYCKSKDADKALGLWTRMQEEDVQASDEFLSTLGNFLKKEGREVPFVIPEIVEAPPIADVHRGDRNSHGAQETGTGLTAAQKFKQALRKNNLDDALLHKQFIESTADQSLSVSDLSTLIEGLVRADRCGEASKVALGMLERGLFPVSHVLRFLLSRLAIAGDIDTVTAIGSLLTPENKKRASFDNRLCHANIVAGKATEYLRMLTAEIENAEESDLEQLAQKFPRGGAIGILTNHPELHLDYEQMALKYVEKGITAPINVLWTHLFAKGQDAAAKKIWDEYLVGSPRIMFQHILQEAREARDENIPRKLIAVLGCAAVSEGSRGSAHSCLIDVLVNTEKYEDALVALEEAVKDVCLENINRITLLKLQNGLLKQGKTFPYEVPVKNTKSSSSSSSDDEPSSDEKKQ</sequence>
<dbReference type="Pfam" id="PF12854">
    <property type="entry name" value="PPR_1"/>
    <property type="match status" value="1"/>
</dbReference>
<dbReference type="STRING" id="136037.A0A067RKI5"/>
<dbReference type="GO" id="GO:0003730">
    <property type="term" value="F:mRNA 3'-UTR binding"/>
    <property type="evidence" value="ECO:0007669"/>
    <property type="project" value="TreeGrafter"/>
</dbReference>
<dbReference type="PANTHER" id="PTHR46669">
    <property type="entry name" value="LEUCINE-RICH PPR MOTIF-CONTAINING PROTEIN, MITOCHONDRIAL"/>
    <property type="match status" value="1"/>
</dbReference>
<dbReference type="OrthoDB" id="185373at2759"/>
<dbReference type="GO" id="GO:0070129">
    <property type="term" value="P:regulation of mitochondrial translation"/>
    <property type="evidence" value="ECO:0007669"/>
    <property type="project" value="TreeGrafter"/>
</dbReference>
<dbReference type="GO" id="GO:0005634">
    <property type="term" value="C:nucleus"/>
    <property type="evidence" value="ECO:0007669"/>
    <property type="project" value="TreeGrafter"/>
</dbReference>
<name>A0A067RKI5_ZOONE</name>
<evidence type="ECO:0000313" key="4">
    <source>
        <dbReference type="Proteomes" id="UP000027135"/>
    </source>
</evidence>
<dbReference type="InterPro" id="IPR033490">
    <property type="entry name" value="LRP130"/>
</dbReference>
<dbReference type="InterPro" id="IPR011990">
    <property type="entry name" value="TPR-like_helical_dom_sf"/>
</dbReference>
<feature type="repeat" description="PPR" evidence="1">
    <location>
        <begin position="235"/>
        <end position="269"/>
    </location>
</feature>